<dbReference type="Gene3D" id="1.20.5.170">
    <property type="match status" value="1"/>
</dbReference>
<dbReference type="InterPro" id="IPR004827">
    <property type="entry name" value="bZIP"/>
</dbReference>
<keyword evidence="3" id="KW-0238">DNA-binding</keyword>
<proteinExistence type="predicted"/>
<evidence type="ECO:0000256" key="3">
    <source>
        <dbReference type="ARBA" id="ARBA00023125"/>
    </source>
</evidence>
<evidence type="ECO:0000256" key="2">
    <source>
        <dbReference type="ARBA" id="ARBA00023015"/>
    </source>
</evidence>
<dbReference type="OrthoDB" id="1719986at2759"/>
<dbReference type="Pfam" id="PF00170">
    <property type="entry name" value="bZIP_1"/>
    <property type="match status" value="1"/>
</dbReference>
<dbReference type="SMART" id="SM00338">
    <property type="entry name" value="BRLZ"/>
    <property type="match status" value="1"/>
</dbReference>
<dbReference type="PROSITE" id="PS50217">
    <property type="entry name" value="BZIP"/>
    <property type="match status" value="1"/>
</dbReference>
<evidence type="ECO:0000256" key="4">
    <source>
        <dbReference type="ARBA" id="ARBA00023163"/>
    </source>
</evidence>
<name>A0A9N7MYD7_STRHE</name>
<reference evidence="8" key="1">
    <citation type="submission" date="2019-12" db="EMBL/GenBank/DDBJ databases">
        <authorList>
            <person name="Scholes J."/>
        </authorList>
    </citation>
    <scope>NUCLEOTIDE SEQUENCE</scope>
</reference>
<dbReference type="InterPro" id="IPR046347">
    <property type="entry name" value="bZIP_sf"/>
</dbReference>
<accession>A0A9N7MYD7</accession>
<comment type="subcellular location">
    <subcellularLocation>
        <location evidence="1">Nucleus</location>
    </subcellularLocation>
</comment>
<dbReference type="GO" id="GO:0046982">
    <property type="term" value="F:protein heterodimerization activity"/>
    <property type="evidence" value="ECO:0007669"/>
    <property type="project" value="UniProtKB-ARBA"/>
</dbReference>
<evidence type="ECO:0000256" key="5">
    <source>
        <dbReference type="ARBA" id="ARBA00023242"/>
    </source>
</evidence>
<feature type="compositionally biased region" description="Low complexity" evidence="6">
    <location>
        <begin position="1"/>
        <end position="20"/>
    </location>
</feature>
<dbReference type="InterPro" id="IPR045314">
    <property type="entry name" value="bZIP_plant_GBF1"/>
</dbReference>
<dbReference type="PANTHER" id="PTHR45764:SF38">
    <property type="entry name" value="BZIP TRANSCRIPTION FACTOR 44"/>
    <property type="match status" value="1"/>
</dbReference>
<feature type="domain" description="BZIP" evidence="7">
    <location>
        <begin position="26"/>
        <end position="89"/>
    </location>
</feature>
<dbReference type="PANTHER" id="PTHR45764">
    <property type="entry name" value="BZIP TRANSCRIPTION FACTOR 44"/>
    <property type="match status" value="1"/>
</dbReference>
<dbReference type="GO" id="GO:0003700">
    <property type="term" value="F:DNA-binding transcription factor activity"/>
    <property type="evidence" value="ECO:0007669"/>
    <property type="project" value="InterPro"/>
</dbReference>
<evidence type="ECO:0000313" key="9">
    <source>
        <dbReference type="Proteomes" id="UP001153555"/>
    </source>
</evidence>
<dbReference type="CDD" id="cd14702">
    <property type="entry name" value="bZIP_plant_GBF1"/>
    <property type="match status" value="1"/>
</dbReference>
<dbReference type="Proteomes" id="UP001153555">
    <property type="component" value="Unassembled WGS sequence"/>
</dbReference>
<sequence>MAASSGNSSSGSPPVRNSGSYGDTQNLRKRKRMESNRESARRSRQRKQRQLDDLTDQVARLRKDNGQISGSIDLTTQHCVRVEAENSVLRARVAELTQRLRSLNEILNLMCSAGAGDAAAGGCVFEAEGFTGQGFGDGLWNTVGFNQVQPIMASAEMFDYY</sequence>
<evidence type="ECO:0000256" key="6">
    <source>
        <dbReference type="SAM" id="MobiDB-lite"/>
    </source>
</evidence>
<organism evidence="8 9">
    <name type="scientific">Striga hermonthica</name>
    <name type="common">Purple witchweed</name>
    <name type="synonym">Buchnera hermonthica</name>
    <dbReference type="NCBI Taxonomy" id="68872"/>
    <lineage>
        <taxon>Eukaryota</taxon>
        <taxon>Viridiplantae</taxon>
        <taxon>Streptophyta</taxon>
        <taxon>Embryophyta</taxon>
        <taxon>Tracheophyta</taxon>
        <taxon>Spermatophyta</taxon>
        <taxon>Magnoliopsida</taxon>
        <taxon>eudicotyledons</taxon>
        <taxon>Gunneridae</taxon>
        <taxon>Pentapetalae</taxon>
        <taxon>asterids</taxon>
        <taxon>lamiids</taxon>
        <taxon>Lamiales</taxon>
        <taxon>Orobanchaceae</taxon>
        <taxon>Buchnereae</taxon>
        <taxon>Striga</taxon>
    </lineage>
</organism>
<dbReference type="FunFam" id="1.20.5.170:FF:000020">
    <property type="entry name" value="BZIP transcription factor"/>
    <property type="match status" value="1"/>
</dbReference>
<keyword evidence="9" id="KW-1185">Reference proteome</keyword>
<keyword evidence="5" id="KW-0539">Nucleus</keyword>
<dbReference type="PROSITE" id="PS00036">
    <property type="entry name" value="BZIP_BASIC"/>
    <property type="match status" value="1"/>
</dbReference>
<dbReference type="SUPFAM" id="SSF57959">
    <property type="entry name" value="Leucine zipper domain"/>
    <property type="match status" value="1"/>
</dbReference>
<evidence type="ECO:0000313" key="8">
    <source>
        <dbReference type="EMBL" id="CAA0821987.1"/>
    </source>
</evidence>
<evidence type="ECO:0000259" key="7">
    <source>
        <dbReference type="PROSITE" id="PS50217"/>
    </source>
</evidence>
<dbReference type="EMBL" id="CACSLK010021934">
    <property type="protein sequence ID" value="CAA0821987.1"/>
    <property type="molecule type" value="Genomic_DNA"/>
</dbReference>
<dbReference type="GO" id="GO:0045893">
    <property type="term" value="P:positive regulation of DNA-templated transcription"/>
    <property type="evidence" value="ECO:0007669"/>
    <property type="project" value="TreeGrafter"/>
</dbReference>
<keyword evidence="2" id="KW-0805">Transcription regulation</keyword>
<comment type="caution">
    <text evidence="8">The sequence shown here is derived from an EMBL/GenBank/DDBJ whole genome shotgun (WGS) entry which is preliminary data.</text>
</comment>
<gene>
    <name evidence="8" type="ORF">SHERM_19602</name>
</gene>
<evidence type="ECO:0000256" key="1">
    <source>
        <dbReference type="ARBA" id="ARBA00004123"/>
    </source>
</evidence>
<keyword evidence="4" id="KW-0804">Transcription</keyword>
<dbReference type="GO" id="GO:0000976">
    <property type="term" value="F:transcription cis-regulatory region binding"/>
    <property type="evidence" value="ECO:0007669"/>
    <property type="project" value="TreeGrafter"/>
</dbReference>
<protein>
    <submittedName>
        <fullName evidence="8">Basic leucine-zipper 44</fullName>
    </submittedName>
</protein>
<feature type="region of interest" description="Disordered" evidence="6">
    <location>
        <begin position="1"/>
        <end position="56"/>
    </location>
</feature>
<dbReference type="AlphaFoldDB" id="A0A9N7MYD7"/>
<dbReference type="GO" id="GO:0005634">
    <property type="term" value="C:nucleus"/>
    <property type="evidence" value="ECO:0007669"/>
    <property type="project" value="UniProtKB-SubCell"/>
</dbReference>